<protein>
    <submittedName>
        <fullName evidence="3">Uncharacterized protein</fullName>
    </submittedName>
</protein>
<dbReference type="InterPro" id="IPR000009">
    <property type="entry name" value="PP2A_PR55"/>
</dbReference>
<reference evidence="3" key="1">
    <citation type="submission" date="2021-06" db="EMBL/GenBank/DDBJ databases">
        <title>Parelaphostrongylus tenuis whole genome reference sequence.</title>
        <authorList>
            <person name="Garwood T.J."/>
            <person name="Larsen P.A."/>
            <person name="Fountain-Jones N.M."/>
            <person name="Garbe J.R."/>
            <person name="Macchietto M.G."/>
            <person name="Kania S.A."/>
            <person name="Gerhold R.W."/>
            <person name="Richards J.E."/>
            <person name="Wolf T.M."/>
        </authorList>
    </citation>
    <scope>NUCLEOTIDE SEQUENCE</scope>
    <source>
        <strain evidence="3">MNPRO001-30</strain>
        <tissue evidence="3">Meninges</tissue>
    </source>
</reference>
<evidence type="ECO:0000256" key="1">
    <source>
        <dbReference type="ARBA" id="ARBA00022574"/>
    </source>
</evidence>
<keyword evidence="2" id="KW-0677">Repeat</keyword>
<dbReference type="EMBL" id="JAHQIW010004829">
    <property type="protein sequence ID" value="KAJ1363901.1"/>
    <property type="molecule type" value="Genomic_DNA"/>
</dbReference>
<dbReference type="Gene3D" id="2.130.10.10">
    <property type="entry name" value="YVTN repeat-like/Quinoprotein amine dehydrogenase"/>
    <property type="match status" value="1"/>
</dbReference>
<organism evidence="3 4">
    <name type="scientific">Parelaphostrongylus tenuis</name>
    <name type="common">Meningeal worm</name>
    <dbReference type="NCBI Taxonomy" id="148309"/>
    <lineage>
        <taxon>Eukaryota</taxon>
        <taxon>Metazoa</taxon>
        <taxon>Ecdysozoa</taxon>
        <taxon>Nematoda</taxon>
        <taxon>Chromadorea</taxon>
        <taxon>Rhabditida</taxon>
        <taxon>Rhabditina</taxon>
        <taxon>Rhabditomorpha</taxon>
        <taxon>Strongyloidea</taxon>
        <taxon>Metastrongylidae</taxon>
        <taxon>Parelaphostrongylus</taxon>
    </lineage>
</organism>
<dbReference type="GO" id="GO:0019888">
    <property type="term" value="F:protein phosphatase regulator activity"/>
    <property type="evidence" value="ECO:0007669"/>
    <property type="project" value="InterPro"/>
</dbReference>
<dbReference type="SUPFAM" id="SSF50969">
    <property type="entry name" value="YVTN repeat-like/Quinoprotein amine dehydrogenase"/>
    <property type="match status" value="1"/>
</dbReference>
<gene>
    <name evidence="3" type="ORF">KIN20_023864</name>
</gene>
<evidence type="ECO:0000313" key="4">
    <source>
        <dbReference type="Proteomes" id="UP001196413"/>
    </source>
</evidence>
<comment type="caution">
    <text evidence="3">The sequence shown here is derived from an EMBL/GenBank/DDBJ whole genome shotgun (WGS) entry which is preliminary data.</text>
</comment>
<keyword evidence="1" id="KW-0853">WD repeat</keyword>
<dbReference type="GO" id="GO:0000159">
    <property type="term" value="C:protein phosphatase type 2A complex"/>
    <property type="evidence" value="ECO:0007669"/>
    <property type="project" value="InterPro"/>
</dbReference>
<dbReference type="InterPro" id="IPR011044">
    <property type="entry name" value="Quino_amine_DH_bsu"/>
</dbReference>
<evidence type="ECO:0000313" key="3">
    <source>
        <dbReference type="EMBL" id="KAJ1363901.1"/>
    </source>
</evidence>
<dbReference type="PANTHER" id="PTHR11871">
    <property type="entry name" value="PROTEIN PHOSPHATASE PP2A REGULATORY SUBUNIT B"/>
    <property type="match status" value="1"/>
</dbReference>
<dbReference type="Proteomes" id="UP001196413">
    <property type="component" value="Unassembled WGS sequence"/>
</dbReference>
<sequence>MQNFRPQTKVNSHFTHTEDKTVKLWKISEREKKVADDSWNINGEQFVYSSSNGSVRLCDMRDRALCDTHAKSGPIGSSNPQLYFAVRHPETPPNYDEENDNLIVHISEYFKNSEPWKTVNITDWPSNEQCVTSPGKVFVEFRAVNTNMKDQLRSGCPRKVD</sequence>
<evidence type="ECO:0000256" key="2">
    <source>
        <dbReference type="ARBA" id="ARBA00022737"/>
    </source>
</evidence>
<dbReference type="InterPro" id="IPR015943">
    <property type="entry name" value="WD40/YVTN_repeat-like_dom_sf"/>
</dbReference>
<name>A0AAD5N9H8_PARTN</name>
<dbReference type="AlphaFoldDB" id="A0AAD5N9H8"/>
<keyword evidence="4" id="KW-1185">Reference proteome</keyword>
<proteinExistence type="predicted"/>
<accession>A0AAD5N9H8</accession>